<dbReference type="InterPro" id="IPR015943">
    <property type="entry name" value="WD40/YVTN_repeat-like_dom_sf"/>
</dbReference>
<accession>A0A8W8HWE8</accession>
<evidence type="ECO:0000313" key="4">
    <source>
        <dbReference type="Proteomes" id="UP000005408"/>
    </source>
</evidence>
<dbReference type="EnsemblMetazoa" id="G11254.2">
    <property type="protein sequence ID" value="G11254.2:cds"/>
    <property type="gene ID" value="G11254"/>
</dbReference>
<feature type="repeat" description="WD" evidence="1">
    <location>
        <begin position="218"/>
        <end position="253"/>
    </location>
</feature>
<dbReference type="AlphaFoldDB" id="A0A8W8HWE8"/>
<sequence>MSSFLVWKHIGMDLLKGYSDDSGTEDAEQCVENDEESRSAVGSSKKTELNSGGHSAIDFFGLNDDCEEEPEEPPSKKTKEYKIGSKGSEVQVEVPDSDFWKNFTPPDDLQEYSGILKKNKDQHLHSLEGKRERVQSFQQNCAQQTKRRHFNERGIHEKISHSGAQGSSFRTCHSQKSPSTNVEHTQRQLFYIHSKISPHLTKTSNIQNRYPQKIEREVDDYKETVNRVVWNNPPYCHLFLSASMDGSVRIWNIWTQLSPCVQSLCVHKRAVKDAVWSQDGRHVLSCSYDKTAKWIDVDKGSVLSTFGQSSFVTSCKVHPSDPHLSITGGQNMIHCWDNRHSQSPCRTYTYKDSFGQVQDLLFSRDGDIFFSAGDEISRDTADRNIMAWDFRSTSAISNQIYQERYSCTRLKLHPTSGHFLAQSHGNYIALFSVNKPFKMNKAKRFEGHKLSGYSIGFDISPDGSLVLSGDSSGQVFCYNFQTGRIIKKIQTGLDVVMDVSFNPVLSSTTAVCGWNGKIQVLS</sequence>
<keyword evidence="1" id="KW-0853">WD repeat</keyword>
<dbReference type="SUPFAM" id="SSF50978">
    <property type="entry name" value="WD40 repeat-like"/>
    <property type="match status" value="1"/>
</dbReference>
<keyword evidence="4" id="KW-1185">Reference proteome</keyword>
<dbReference type="PANTHER" id="PTHR44566">
    <property type="entry name" value="TRANSDUCIN/WD40 REPEAT-LIKE SUPERFAMILY PROTEIN"/>
    <property type="match status" value="1"/>
</dbReference>
<dbReference type="PANTHER" id="PTHR44566:SF1">
    <property type="entry name" value="WD REPEAT-CONTAINING PROTEIN 25"/>
    <property type="match status" value="1"/>
</dbReference>
<evidence type="ECO:0000313" key="3">
    <source>
        <dbReference type="EnsemblMetazoa" id="G11254.2:cds"/>
    </source>
</evidence>
<dbReference type="OrthoDB" id="256303at2759"/>
<protein>
    <recommendedName>
        <fullName evidence="5">WD repeat-containing protein 25</fullName>
    </recommendedName>
</protein>
<dbReference type="SMART" id="SM00320">
    <property type="entry name" value="WD40"/>
    <property type="match status" value="7"/>
</dbReference>
<organism evidence="3 4">
    <name type="scientific">Magallana gigas</name>
    <name type="common">Pacific oyster</name>
    <name type="synonym">Crassostrea gigas</name>
    <dbReference type="NCBI Taxonomy" id="29159"/>
    <lineage>
        <taxon>Eukaryota</taxon>
        <taxon>Metazoa</taxon>
        <taxon>Spiralia</taxon>
        <taxon>Lophotrochozoa</taxon>
        <taxon>Mollusca</taxon>
        <taxon>Bivalvia</taxon>
        <taxon>Autobranchia</taxon>
        <taxon>Pteriomorphia</taxon>
        <taxon>Ostreida</taxon>
        <taxon>Ostreoidea</taxon>
        <taxon>Ostreidae</taxon>
        <taxon>Magallana</taxon>
    </lineage>
</organism>
<feature type="region of interest" description="Disordered" evidence="2">
    <location>
        <begin position="17"/>
        <end position="88"/>
    </location>
</feature>
<evidence type="ECO:0000256" key="2">
    <source>
        <dbReference type="SAM" id="MobiDB-lite"/>
    </source>
</evidence>
<evidence type="ECO:0008006" key="5">
    <source>
        <dbReference type="Google" id="ProtNLM"/>
    </source>
</evidence>
<dbReference type="InterPro" id="IPR036322">
    <property type="entry name" value="WD40_repeat_dom_sf"/>
</dbReference>
<feature type="compositionally biased region" description="Polar residues" evidence="2">
    <location>
        <begin position="40"/>
        <end position="53"/>
    </location>
</feature>
<dbReference type="InterPro" id="IPR001680">
    <property type="entry name" value="WD40_rpt"/>
</dbReference>
<dbReference type="Proteomes" id="UP000005408">
    <property type="component" value="Unassembled WGS sequence"/>
</dbReference>
<dbReference type="Pfam" id="PF00400">
    <property type="entry name" value="WD40"/>
    <property type="match status" value="4"/>
</dbReference>
<feature type="compositionally biased region" description="Basic and acidic residues" evidence="2">
    <location>
        <begin position="73"/>
        <end position="83"/>
    </location>
</feature>
<dbReference type="PROSITE" id="PS50082">
    <property type="entry name" value="WD_REPEATS_2"/>
    <property type="match status" value="1"/>
</dbReference>
<proteinExistence type="predicted"/>
<reference evidence="3" key="1">
    <citation type="submission" date="2022-08" db="UniProtKB">
        <authorList>
            <consortium name="EnsemblMetazoa"/>
        </authorList>
    </citation>
    <scope>IDENTIFICATION</scope>
    <source>
        <strain evidence="3">05x7-T-G4-1.051#20</strain>
    </source>
</reference>
<dbReference type="Gene3D" id="2.130.10.10">
    <property type="entry name" value="YVTN repeat-like/Quinoprotein amine dehydrogenase"/>
    <property type="match status" value="1"/>
</dbReference>
<evidence type="ECO:0000256" key="1">
    <source>
        <dbReference type="PROSITE-ProRule" id="PRU00221"/>
    </source>
</evidence>
<feature type="compositionally biased region" description="Acidic residues" evidence="2">
    <location>
        <begin position="22"/>
        <end position="35"/>
    </location>
</feature>
<dbReference type="OMA" id="WDYETTA"/>
<name>A0A8W8HWE8_MAGGI</name>
<dbReference type="InterPro" id="IPR053053">
    <property type="entry name" value="WD_repeat_protein"/>
</dbReference>